<evidence type="ECO:0000313" key="2">
    <source>
        <dbReference type="Proteomes" id="UP000050761"/>
    </source>
</evidence>
<gene>
    <name evidence="1" type="ORF">HPBE_LOCUS26588</name>
</gene>
<name>A0A183GV69_HELPZ</name>
<reference evidence="1 2" key="1">
    <citation type="submission" date="2018-11" db="EMBL/GenBank/DDBJ databases">
        <authorList>
            <consortium name="Pathogen Informatics"/>
        </authorList>
    </citation>
    <scope>NUCLEOTIDE SEQUENCE [LARGE SCALE GENOMIC DNA]</scope>
</reference>
<dbReference type="Proteomes" id="UP000050761">
    <property type="component" value="Unassembled WGS sequence"/>
</dbReference>
<keyword evidence="2" id="KW-1185">Reference proteome</keyword>
<evidence type="ECO:0000313" key="3">
    <source>
        <dbReference type="WBParaSite" id="HPBE_0002658901-mRNA-1"/>
    </source>
</evidence>
<proteinExistence type="predicted"/>
<dbReference type="EMBL" id="UZAH01040365">
    <property type="protein sequence ID" value="VDP58443.1"/>
    <property type="molecule type" value="Genomic_DNA"/>
</dbReference>
<dbReference type="AlphaFoldDB" id="A0A183GV69"/>
<accession>A0A183GV69</accession>
<organism evidence="2 3">
    <name type="scientific">Heligmosomoides polygyrus</name>
    <name type="common">Parasitic roundworm</name>
    <dbReference type="NCBI Taxonomy" id="6339"/>
    <lineage>
        <taxon>Eukaryota</taxon>
        <taxon>Metazoa</taxon>
        <taxon>Ecdysozoa</taxon>
        <taxon>Nematoda</taxon>
        <taxon>Chromadorea</taxon>
        <taxon>Rhabditida</taxon>
        <taxon>Rhabditina</taxon>
        <taxon>Rhabditomorpha</taxon>
        <taxon>Strongyloidea</taxon>
        <taxon>Heligmosomidae</taxon>
        <taxon>Heligmosomoides</taxon>
    </lineage>
</organism>
<dbReference type="WBParaSite" id="HPBE_0002658901-mRNA-1">
    <property type="protein sequence ID" value="HPBE_0002658901-mRNA-1"/>
    <property type="gene ID" value="HPBE_0002658901"/>
</dbReference>
<protein>
    <submittedName>
        <fullName evidence="1 3">Uncharacterized protein</fullName>
    </submittedName>
</protein>
<sequence>MAAALQATAADSRTGRRILPEERTALPLDWWRAASAATCSNAVEAHESTDCPGGQVSAPMYVQISSAGGNYLPIKEIDGHVEDCDVEHSMNHLDLKKKGTKSVVRLAEPRRETFSADPLIGLVMIS</sequence>
<evidence type="ECO:0000313" key="1">
    <source>
        <dbReference type="EMBL" id="VDP58443.1"/>
    </source>
</evidence>
<reference evidence="3" key="2">
    <citation type="submission" date="2019-09" db="UniProtKB">
        <authorList>
            <consortium name="WormBaseParasite"/>
        </authorList>
    </citation>
    <scope>IDENTIFICATION</scope>
</reference>
<accession>A0A3P8IKW3</accession>